<sequence length="623" mass="69742">MGNVETHDLPPVRPDERRQLKLTRKITPAQYQKHVNGSEDIPGALTALPWELVDSISLYEHLDVSFNLLRWLPPELPMRLPHLAYLDLSHNRLSALPESFALLFHLRTLLLNHNALQALPESFVNLVKLERLDLSHNALERLPEGMGRMETLKKLNLSDNFLTKLPYSLGQSYSLDVILASNNRCVVPPQSICNEGSESVLRYLRKQCKNGVSTTKGTDQGNVFKRTRGDVLQSAVSNPHSARAQYLQQQTETTNTTSRIRTPLRPPLNATTLEADELRDKIVGLLYGAAIGDALGLSTAHMSPDECRFHYDEGALQYNDIIIDKYRLQWKKGDWTTPFDQMVLVLDSILHWAGVVDELDFAKRLSDWSQHGFPELGDKQGISGFSNTIAKVLTNPKYSSDPHGSSQGLWDRSHDQLDSESCDHLADNAAVVRAAILGIPQFHNLKEVVNNTTRICKASHFDPRCQASCVVLSVLVALLLQNNQSLCTSADQSFLPFVVSMATDMGRSQLSEASHLQDFDEFCQLADFTSWSRLHPNRSSHTFKPMAAALIALKSGMDFRKAISRLVMFGRDSPSNASVAGAVLGCYWGYRKLPKDWVSDLRPKPTQWLDVKINALLDMMAIP</sequence>
<dbReference type="InterPro" id="IPR032675">
    <property type="entry name" value="LRR_dom_sf"/>
</dbReference>
<dbReference type="EnsemblMetazoa" id="XM_038205400.1">
    <property type="protein sequence ID" value="XP_038061328.1"/>
    <property type="gene ID" value="LOC119732034"/>
</dbReference>
<dbReference type="PRINTS" id="PR00019">
    <property type="entry name" value="LEURICHRPT"/>
</dbReference>
<dbReference type="GO" id="GO:0046872">
    <property type="term" value="F:metal ion binding"/>
    <property type="evidence" value="ECO:0007669"/>
    <property type="project" value="UniProtKB-KW"/>
</dbReference>
<feature type="domain" description="Disease resistance R13L4/SHOC-2-like LRR" evidence="4">
    <location>
        <begin position="79"/>
        <end position="159"/>
    </location>
</feature>
<evidence type="ECO:0000256" key="3">
    <source>
        <dbReference type="PIRSR" id="PIRSR605502-1"/>
    </source>
</evidence>
<dbReference type="InterPro" id="IPR050792">
    <property type="entry name" value="ADP-ribosylglycohydrolase"/>
</dbReference>
<evidence type="ECO:0000313" key="6">
    <source>
        <dbReference type="Proteomes" id="UP000887568"/>
    </source>
</evidence>
<dbReference type="InterPro" id="IPR036705">
    <property type="entry name" value="Ribosyl_crysJ1_sf"/>
</dbReference>
<comment type="cofactor">
    <cofactor evidence="3">
        <name>Mg(2+)</name>
        <dbReference type="ChEBI" id="CHEBI:18420"/>
    </cofactor>
    <text evidence="3">Binds 2 magnesium ions per subunit.</text>
</comment>
<dbReference type="InterPro" id="IPR003591">
    <property type="entry name" value="Leu-rich_rpt_typical-subtyp"/>
</dbReference>
<accession>A0A914AC74</accession>
<feature type="binding site" evidence="3">
    <location>
        <position position="575"/>
    </location>
    <ligand>
        <name>Mg(2+)</name>
        <dbReference type="ChEBI" id="CHEBI:18420"/>
        <label>1</label>
    </ligand>
</feature>
<dbReference type="InterPro" id="IPR005502">
    <property type="entry name" value="Ribosyl_crysJ1"/>
</dbReference>
<feature type="binding site" evidence="3">
    <location>
        <position position="336"/>
    </location>
    <ligand>
        <name>Mg(2+)</name>
        <dbReference type="ChEBI" id="CHEBI:18420"/>
        <label>1</label>
    </ligand>
</feature>
<dbReference type="PANTHER" id="PTHR16222">
    <property type="entry name" value="ADP-RIBOSYLGLYCOHYDROLASE"/>
    <property type="match status" value="1"/>
</dbReference>
<organism evidence="5 6">
    <name type="scientific">Patiria miniata</name>
    <name type="common">Bat star</name>
    <name type="synonym">Asterina miniata</name>
    <dbReference type="NCBI Taxonomy" id="46514"/>
    <lineage>
        <taxon>Eukaryota</taxon>
        <taxon>Metazoa</taxon>
        <taxon>Echinodermata</taxon>
        <taxon>Eleutherozoa</taxon>
        <taxon>Asterozoa</taxon>
        <taxon>Asteroidea</taxon>
        <taxon>Valvatacea</taxon>
        <taxon>Valvatida</taxon>
        <taxon>Asterinidae</taxon>
        <taxon>Patiria</taxon>
    </lineage>
</organism>
<dbReference type="RefSeq" id="XP_038061329.1">
    <property type="nucleotide sequence ID" value="XM_038205401.1"/>
</dbReference>
<dbReference type="Proteomes" id="UP000887568">
    <property type="component" value="Unplaced"/>
</dbReference>
<evidence type="ECO:0000256" key="2">
    <source>
        <dbReference type="ARBA" id="ARBA00022737"/>
    </source>
</evidence>
<keyword evidence="3" id="KW-0479">Metal-binding</keyword>
<dbReference type="OrthoDB" id="2021138at2759"/>
<dbReference type="InterPro" id="IPR001611">
    <property type="entry name" value="Leu-rich_rpt"/>
</dbReference>
<dbReference type="SUPFAM" id="SSF52075">
    <property type="entry name" value="Outer arm dynein light chain 1"/>
    <property type="match status" value="1"/>
</dbReference>
<keyword evidence="3" id="KW-0460">Magnesium</keyword>
<dbReference type="GeneID" id="119732034"/>
<dbReference type="Gene3D" id="3.80.10.10">
    <property type="entry name" value="Ribonuclease Inhibitor"/>
    <property type="match status" value="2"/>
</dbReference>
<dbReference type="PANTHER" id="PTHR16222:SF28">
    <property type="entry name" value="ADP-RIBOSYLGLYCOHYDROLASE"/>
    <property type="match status" value="1"/>
</dbReference>
<dbReference type="SMART" id="SM00369">
    <property type="entry name" value="LRR_TYP"/>
    <property type="match status" value="5"/>
</dbReference>
<dbReference type="SMART" id="SM00364">
    <property type="entry name" value="LRR_BAC"/>
    <property type="match status" value="4"/>
</dbReference>
<dbReference type="EnsemblMetazoa" id="XM_038205401.1">
    <property type="protein sequence ID" value="XP_038061329.1"/>
    <property type="gene ID" value="LOC119732034"/>
</dbReference>
<reference evidence="5" key="1">
    <citation type="submission" date="2022-11" db="UniProtKB">
        <authorList>
            <consortium name="EnsemblMetazoa"/>
        </authorList>
    </citation>
    <scope>IDENTIFICATION</scope>
</reference>
<evidence type="ECO:0000313" key="5">
    <source>
        <dbReference type="EnsemblMetazoa" id="XP_038061328.1"/>
    </source>
</evidence>
<feature type="binding site" evidence="3">
    <location>
        <position position="572"/>
    </location>
    <ligand>
        <name>Mg(2+)</name>
        <dbReference type="ChEBI" id="CHEBI:18420"/>
        <label>1</label>
    </ligand>
</feature>
<dbReference type="SUPFAM" id="SSF101478">
    <property type="entry name" value="ADP-ribosylglycohydrolase"/>
    <property type="match status" value="1"/>
</dbReference>
<dbReference type="Gene3D" id="1.10.4080.10">
    <property type="entry name" value="ADP-ribosylation/Crystallin J1"/>
    <property type="match status" value="1"/>
</dbReference>
<keyword evidence="2" id="KW-0677">Repeat</keyword>
<name>A0A914AC74_PATMI</name>
<evidence type="ECO:0000259" key="4">
    <source>
        <dbReference type="Pfam" id="PF23598"/>
    </source>
</evidence>
<dbReference type="Pfam" id="PF23598">
    <property type="entry name" value="LRR_14"/>
    <property type="match status" value="1"/>
</dbReference>
<keyword evidence="6" id="KW-1185">Reference proteome</keyword>
<dbReference type="OMA" id="MGNYETH"/>
<dbReference type="PROSITE" id="PS51450">
    <property type="entry name" value="LRR"/>
    <property type="match status" value="3"/>
</dbReference>
<protein>
    <recommendedName>
        <fullName evidence="4">Disease resistance R13L4/SHOC-2-like LRR domain-containing protein</fullName>
    </recommendedName>
</protein>
<proteinExistence type="predicted"/>
<dbReference type="InterPro" id="IPR055414">
    <property type="entry name" value="LRR_R13L4/SHOC2-like"/>
</dbReference>
<keyword evidence="1" id="KW-0433">Leucine-rich repeat</keyword>
<dbReference type="AlphaFoldDB" id="A0A914AC74"/>
<dbReference type="Pfam" id="PF03747">
    <property type="entry name" value="ADP_ribosyl_GH"/>
    <property type="match status" value="1"/>
</dbReference>
<dbReference type="RefSeq" id="XP_038061328.1">
    <property type="nucleotide sequence ID" value="XM_038205400.1"/>
</dbReference>
<evidence type="ECO:0000256" key="1">
    <source>
        <dbReference type="ARBA" id="ARBA00022614"/>
    </source>
</evidence>